<feature type="compositionally biased region" description="Acidic residues" evidence="1">
    <location>
        <begin position="575"/>
        <end position="586"/>
    </location>
</feature>
<dbReference type="Proteomes" id="UP001212997">
    <property type="component" value="Unassembled WGS sequence"/>
</dbReference>
<feature type="compositionally biased region" description="Polar residues" evidence="1">
    <location>
        <begin position="165"/>
        <end position="179"/>
    </location>
</feature>
<organism evidence="2 3">
    <name type="scientific">Meripilus lineatus</name>
    <dbReference type="NCBI Taxonomy" id="2056292"/>
    <lineage>
        <taxon>Eukaryota</taxon>
        <taxon>Fungi</taxon>
        <taxon>Dikarya</taxon>
        <taxon>Basidiomycota</taxon>
        <taxon>Agaricomycotina</taxon>
        <taxon>Agaricomycetes</taxon>
        <taxon>Polyporales</taxon>
        <taxon>Meripilaceae</taxon>
        <taxon>Meripilus</taxon>
    </lineage>
</organism>
<name>A0AAD5UQD7_9APHY</name>
<dbReference type="AlphaFoldDB" id="A0AAD5UQD7"/>
<evidence type="ECO:0000313" key="3">
    <source>
        <dbReference type="Proteomes" id="UP001212997"/>
    </source>
</evidence>
<accession>A0AAD5UQD7</accession>
<feature type="region of interest" description="Disordered" evidence="1">
    <location>
        <begin position="515"/>
        <end position="601"/>
    </location>
</feature>
<feature type="region of interest" description="Disordered" evidence="1">
    <location>
        <begin position="150"/>
        <end position="179"/>
    </location>
</feature>
<comment type="caution">
    <text evidence="2">The sequence shown here is derived from an EMBL/GenBank/DDBJ whole genome shotgun (WGS) entry which is preliminary data.</text>
</comment>
<keyword evidence="3" id="KW-1185">Reference proteome</keyword>
<reference evidence="2" key="1">
    <citation type="submission" date="2022-07" db="EMBL/GenBank/DDBJ databases">
        <title>Genome Sequence of Physisporinus lineatus.</title>
        <authorList>
            <person name="Buettner E."/>
        </authorList>
    </citation>
    <scope>NUCLEOTIDE SEQUENCE</scope>
    <source>
        <strain evidence="2">VT162</strain>
    </source>
</reference>
<sequence length="601" mass="68886">MLVVDLLHEFELGVWKATFIHLIRMLATISMSVIQQFNTRYRQIPSFGRSTIRRITENTSALKKLAARDYEDFLQCAMPVFEGLFPDKTHDKVVQDLLFSLADWHALAKLRLHTDDTITLLREATKTLGSRLRHFANRICPSFDTKELPREAEARARKQKRKALSNPTKSTKANQANSNGPVRKAFNLFTYKFHALGDYVPSIIHFGTTDSYSTQTRKERQFVRTITRLERREHALERRKKILGAGGSRTSVKHLEESEYLGETSPDVHHHISHSRNFPIPLSTWITEDGSDIAMHEFVPKLQDHLLHRLREPGTVTTPTEFSWHERHEVVFQANRIFRHKVLRINYTSYDLRRCQDSVNPRTQANIMLPAVDLDPSTGTSASGHPFTYARILGVFHAEVLHNKVGQRLSMHIMEFLWVRRYQLDRTHKGGFKSRRLYRVSLIPETDKSAFGFVDPDDVIRGVHLIPAFAHGTSDESSAYMSKTVLWKSYYVNFFVDRDMYMRFRGGGVGHSFVPITNHDHDPTGPDTTPPIEDEPPPQPVSDPSVADEEEPESDSSEEDDEDERHDDMSLIPDDVVDDFDAEDGEGNLLDVVNEEGFGDL</sequence>
<evidence type="ECO:0000256" key="1">
    <source>
        <dbReference type="SAM" id="MobiDB-lite"/>
    </source>
</evidence>
<evidence type="ECO:0000313" key="2">
    <source>
        <dbReference type="EMBL" id="KAJ3474958.1"/>
    </source>
</evidence>
<feature type="compositionally biased region" description="Acidic residues" evidence="1">
    <location>
        <begin position="546"/>
        <end position="565"/>
    </location>
</feature>
<proteinExistence type="predicted"/>
<gene>
    <name evidence="2" type="ORF">NLI96_g12148</name>
</gene>
<protein>
    <submittedName>
        <fullName evidence="2">Uncharacterized protein</fullName>
    </submittedName>
</protein>
<dbReference type="EMBL" id="JANAWD010000945">
    <property type="protein sequence ID" value="KAJ3474958.1"/>
    <property type="molecule type" value="Genomic_DNA"/>
</dbReference>